<dbReference type="InterPro" id="IPR056798">
    <property type="entry name" value="ADH_Fe_C"/>
</dbReference>
<dbReference type="Gene3D" id="1.20.1090.10">
    <property type="entry name" value="Dehydroquinate synthase-like - alpha domain"/>
    <property type="match status" value="1"/>
</dbReference>
<feature type="domain" description="Alcohol dehydrogenase iron-type/glycerol dehydrogenase GldA" evidence="2">
    <location>
        <begin position="8"/>
        <end position="158"/>
    </location>
</feature>
<evidence type="ECO:0000256" key="1">
    <source>
        <dbReference type="ARBA" id="ARBA00023002"/>
    </source>
</evidence>
<keyword evidence="1" id="KW-0560">Oxidoreductase</keyword>
<dbReference type="InterPro" id="IPR039697">
    <property type="entry name" value="Alcohol_dehydrogenase_Fe"/>
</dbReference>
<organism evidence="4 5">
    <name type="scientific">Candidatus Enterococcus ikei</name>
    <dbReference type="NCBI Taxonomy" id="2815326"/>
    <lineage>
        <taxon>Bacteria</taxon>
        <taxon>Bacillati</taxon>
        <taxon>Bacillota</taxon>
        <taxon>Bacilli</taxon>
        <taxon>Lactobacillales</taxon>
        <taxon>Enterococcaceae</taxon>
        <taxon>Enterococcus</taxon>
    </lineage>
</organism>
<keyword evidence="5" id="KW-1185">Reference proteome</keyword>
<comment type="caution">
    <text evidence="4">The sequence shown here is derived from an EMBL/GenBank/DDBJ whole genome shotgun (WGS) entry which is preliminary data.</text>
</comment>
<evidence type="ECO:0000259" key="2">
    <source>
        <dbReference type="Pfam" id="PF00465"/>
    </source>
</evidence>
<dbReference type="Pfam" id="PF00465">
    <property type="entry name" value="Fe-ADH"/>
    <property type="match status" value="1"/>
</dbReference>
<dbReference type="CDD" id="cd08180">
    <property type="entry name" value="PDD"/>
    <property type="match status" value="1"/>
</dbReference>
<dbReference type="RefSeq" id="WP_207111474.1">
    <property type="nucleotide sequence ID" value="NZ_JAFLWD010000008.1"/>
</dbReference>
<accession>A0ABS3GVT8</accession>
<name>A0ABS3GVT8_9ENTE</name>
<evidence type="ECO:0000259" key="3">
    <source>
        <dbReference type="Pfam" id="PF25137"/>
    </source>
</evidence>
<dbReference type="EMBL" id="JAFLWD010000008">
    <property type="protein sequence ID" value="MBO0439376.1"/>
    <property type="molecule type" value="Genomic_DNA"/>
</dbReference>
<feature type="domain" description="Fe-containing alcohol dehydrogenase-like C-terminal" evidence="3">
    <location>
        <begin position="169"/>
        <end position="372"/>
    </location>
</feature>
<reference evidence="4 5" key="1">
    <citation type="submission" date="2021-03" db="EMBL/GenBank/DDBJ databases">
        <title>Enterococcal diversity collection.</title>
        <authorList>
            <person name="Gilmore M.S."/>
            <person name="Schwartzman J."/>
            <person name="Van Tyne D."/>
            <person name="Martin M."/>
            <person name="Earl A.M."/>
            <person name="Manson A.L."/>
            <person name="Straub T."/>
            <person name="Salamzade R."/>
            <person name="Saavedra J."/>
            <person name="Lebreton F."/>
            <person name="Prichula J."/>
            <person name="Schaufler K."/>
            <person name="Gaca A."/>
            <person name="Sgardioli B."/>
            <person name="Wagenaar J."/>
            <person name="Strong T."/>
        </authorList>
    </citation>
    <scope>NUCLEOTIDE SEQUENCE [LARGE SCALE GENOMIC DNA]</scope>
    <source>
        <strain evidence="4 5">DIV0869a</strain>
    </source>
</reference>
<protein>
    <submittedName>
        <fullName evidence="4">Iron-containing alcohol dehydrogenase</fullName>
    </submittedName>
</protein>
<dbReference type="PANTHER" id="PTHR11496">
    <property type="entry name" value="ALCOHOL DEHYDROGENASE"/>
    <property type="match status" value="1"/>
</dbReference>
<evidence type="ECO:0000313" key="5">
    <source>
        <dbReference type="Proteomes" id="UP000664632"/>
    </source>
</evidence>
<dbReference type="PANTHER" id="PTHR11496:SF83">
    <property type="entry name" value="HYDROXYACID-OXOACID TRANSHYDROGENASE, MITOCHONDRIAL"/>
    <property type="match status" value="1"/>
</dbReference>
<dbReference type="Gene3D" id="3.40.50.1970">
    <property type="match status" value="1"/>
</dbReference>
<gene>
    <name evidence="4" type="ORF">JZO69_03310</name>
</gene>
<sequence>MRRFNLKTDIYFDNQALDYLDTIQGNRAMIVCDEMMITIGHAQIVKEKLEKNGFQVQLFSDIEPDPTIKMVTKGIKIFSAFQPEVVIAVGGGSVIDTAKGILYSIEMSQSIVKPLFICIPSTSGTGSEVTAFSVIKMSGDKLVIIDEKMTPDVAILDTQFVRSVPANVTADTGLDTLCHAIEAYVSTQHSDFSDALAEKTIKLVFDYLLTAYQNGEDIEARQKMHNASCMAGIAFTNAALGINHSLAHAIGGIFHLPHGRTNAVLMPHVIAYNAGLTDKIKIETAERYAYLAEILGISGGTTRQSCENLIQAIKVLNQALDVPTSLSEMGVEKQALKEKLKEIGQLALKDNCTVATPRLPNEEELIYICSKAFRGERF</sequence>
<evidence type="ECO:0000313" key="4">
    <source>
        <dbReference type="EMBL" id="MBO0439376.1"/>
    </source>
</evidence>
<dbReference type="SUPFAM" id="SSF56796">
    <property type="entry name" value="Dehydroquinate synthase-like"/>
    <property type="match status" value="1"/>
</dbReference>
<dbReference type="Proteomes" id="UP000664632">
    <property type="component" value="Unassembled WGS sequence"/>
</dbReference>
<dbReference type="PROSITE" id="PS00913">
    <property type="entry name" value="ADH_IRON_1"/>
    <property type="match status" value="1"/>
</dbReference>
<dbReference type="Pfam" id="PF25137">
    <property type="entry name" value="ADH_Fe_C"/>
    <property type="match status" value="1"/>
</dbReference>
<proteinExistence type="predicted"/>
<dbReference type="InterPro" id="IPR001670">
    <property type="entry name" value="ADH_Fe/GldA"/>
</dbReference>
<dbReference type="InterPro" id="IPR018211">
    <property type="entry name" value="ADH_Fe_CS"/>
</dbReference>